<protein>
    <recommendedName>
        <fullName evidence="5">Putative glutamate--cysteine ligase 2</fullName>
        <ecNumber evidence="5">6.3.2.2</ecNumber>
    </recommendedName>
    <alternativeName>
        <fullName evidence="5">Gamma-glutamylcysteine synthetase 2</fullName>
        <shortName evidence="5">GCS 2</shortName>
        <shortName evidence="5">Gamma-GCS 2</shortName>
    </alternativeName>
</protein>
<evidence type="ECO:0000313" key="7">
    <source>
        <dbReference type="EMBL" id="RHA41616.1"/>
    </source>
</evidence>
<dbReference type="EMBL" id="QWKP01000182">
    <property type="protein sequence ID" value="RHA41616.1"/>
    <property type="molecule type" value="Genomic_DNA"/>
</dbReference>
<evidence type="ECO:0000256" key="5">
    <source>
        <dbReference type="HAMAP-Rule" id="MF_01609"/>
    </source>
</evidence>
<evidence type="ECO:0000313" key="8">
    <source>
        <dbReference type="Proteomes" id="UP000283374"/>
    </source>
</evidence>
<comment type="catalytic activity">
    <reaction evidence="4 5">
        <text>L-cysteine + L-glutamate + ATP = gamma-L-glutamyl-L-cysteine + ADP + phosphate + H(+)</text>
        <dbReference type="Rhea" id="RHEA:13285"/>
        <dbReference type="ChEBI" id="CHEBI:15378"/>
        <dbReference type="ChEBI" id="CHEBI:29985"/>
        <dbReference type="ChEBI" id="CHEBI:30616"/>
        <dbReference type="ChEBI" id="CHEBI:35235"/>
        <dbReference type="ChEBI" id="CHEBI:43474"/>
        <dbReference type="ChEBI" id="CHEBI:58173"/>
        <dbReference type="ChEBI" id="CHEBI:456216"/>
        <dbReference type="EC" id="6.3.2.2"/>
    </reaction>
</comment>
<feature type="region of interest" description="Disordered" evidence="6">
    <location>
        <begin position="18"/>
        <end position="63"/>
    </location>
</feature>
<comment type="similarity">
    <text evidence="5">Belongs to the glutamate--cysteine ligase type 2 family. YbdK subfamily.</text>
</comment>
<proteinExistence type="inferred from homology"/>
<dbReference type="InterPro" id="IPR014746">
    <property type="entry name" value="Gln_synth/guanido_kin_cat_dom"/>
</dbReference>
<dbReference type="EC" id="6.3.2.2" evidence="5"/>
<dbReference type="InterPro" id="IPR006336">
    <property type="entry name" value="GCS2"/>
</dbReference>
<comment type="function">
    <text evidence="5">ATP-dependent carboxylate-amine ligase which exhibits weak glutamate--cysteine ligase activity.</text>
</comment>
<keyword evidence="1 5" id="KW-0436">Ligase</keyword>
<dbReference type="Proteomes" id="UP000283374">
    <property type="component" value="Unassembled WGS sequence"/>
</dbReference>
<dbReference type="PANTHER" id="PTHR36510">
    <property type="entry name" value="GLUTAMATE--CYSTEINE LIGASE 2-RELATED"/>
    <property type="match status" value="1"/>
</dbReference>
<dbReference type="HAMAP" id="MF_01609">
    <property type="entry name" value="Glu_cys_ligase_2"/>
    <property type="match status" value="1"/>
</dbReference>
<dbReference type="AlphaFoldDB" id="A0A413RM65"/>
<dbReference type="SUPFAM" id="SSF55931">
    <property type="entry name" value="Glutamine synthetase/guanido kinase"/>
    <property type="match status" value="1"/>
</dbReference>
<sequence>MGVEEEYLLVTPEGRPTAVAPTVLWHAAQEDSAEPTSPDEPGGDLEKEFKREQVETSTHPRTDLGELLDEIRAGRERTSAFARLAGAEIAALGTAPQEVESTVVPDKRAQEIRARFAMTAKDQLTCGCHVHVEVADDEEGVVILDHLRRWTPVLLALSANSPAWQGGHSGYASYRSQVWGRWPTAGPTAPFGDAAGYHRVIEELLATETILDDGMVYFDARLSARYPTVEVRVADVCLDAADAALQAALVRGLAETAVRGDSDLPQPRAELLRAATWRAAHSGLSGNLVRPTTGTPAPAADVVAELVRHVGKALADAGDLEWVQRHVATVLRRGNGAIQQQAWRAEGADDDEVVRRAIARTTAPH</sequence>
<dbReference type="NCBIfam" id="TIGR02050">
    <property type="entry name" value="gshA_cyan_rel"/>
    <property type="match status" value="1"/>
</dbReference>
<dbReference type="NCBIfam" id="NF010041">
    <property type="entry name" value="PRK13517.1-1"/>
    <property type="match status" value="1"/>
</dbReference>
<dbReference type="Gene3D" id="3.30.590.20">
    <property type="match status" value="1"/>
</dbReference>
<comment type="caution">
    <text evidence="7">The sequence shown here is derived from an EMBL/GenBank/DDBJ whole genome shotgun (WGS) entry which is preliminary data.</text>
</comment>
<dbReference type="GO" id="GO:0005524">
    <property type="term" value="F:ATP binding"/>
    <property type="evidence" value="ECO:0007669"/>
    <property type="project" value="UniProtKB-KW"/>
</dbReference>
<feature type="compositionally biased region" description="Basic and acidic residues" evidence="6">
    <location>
        <begin position="44"/>
        <end position="63"/>
    </location>
</feature>
<evidence type="ECO:0000256" key="4">
    <source>
        <dbReference type="ARBA" id="ARBA00048819"/>
    </source>
</evidence>
<dbReference type="PANTHER" id="PTHR36510:SF1">
    <property type="entry name" value="GLUTAMATE--CYSTEINE LIGASE 2-RELATED"/>
    <property type="match status" value="1"/>
</dbReference>
<keyword evidence="2 5" id="KW-0547">Nucleotide-binding</keyword>
<dbReference type="GO" id="GO:0004357">
    <property type="term" value="F:glutamate-cysteine ligase activity"/>
    <property type="evidence" value="ECO:0007669"/>
    <property type="project" value="UniProtKB-EC"/>
</dbReference>
<dbReference type="Pfam" id="PF04107">
    <property type="entry name" value="GCS2"/>
    <property type="match status" value="1"/>
</dbReference>
<dbReference type="GO" id="GO:0042398">
    <property type="term" value="P:modified amino acid biosynthetic process"/>
    <property type="evidence" value="ECO:0007669"/>
    <property type="project" value="InterPro"/>
</dbReference>
<gene>
    <name evidence="7" type="ORF">D1825_08330</name>
</gene>
<organism evidence="7 8">
    <name type="scientific">Cellulomonas rhizosphaerae</name>
    <dbReference type="NCBI Taxonomy" id="2293719"/>
    <lineage>
        <taxon>Bacteria</taxon>
        <taxon>Bacillati</taxon>
        <taxon>Actinomycetota</taxon>
        <taxon>Actinomycetes</taxon>
        <taxon>Micrococcales</taxon>
        <taxon>Cellulomonadaceae</taxon>
        <taxon>Cellulomonas</taxon>
    </lineage>
</organism>
<evidence type="ECO:0000256" key="2">
    <source>
        <dbReference type="ARBA" id="ARBA00022741"/>
    </source>
</evidence>
<evidence type="ECO:0000256" key="1">
    <source>
        <dbReference type="ARBA" id="ARBA00022598"/>
    </source>
</evidence>
<evidence type="ECO:0000256" key="6">
    <source>
        <dbReference type="SAM" id="MobiDB-lite"/>
    </source>
</evidence>
<dbReference type="InterPro" id="IPR050141">
    <property type="entry name" value="GCL_type2/YbdK_subfam"/>
</dbReference>
<accession>A0A413RM65</accession>
<reference evidence="7 8" key="1">
    <citation type="submission" date="2018-08" db="EMBL/GenBank/DDBJ databases">
        <title>Cellulomonas rhizosphaerae sp. nov., a novel actinomycete isolated from soil.</title>
        <authorList>
            <person name="Tian Y."/>
        </authorList>
    </citation>
    <scope>NUCLEOTIDE SEQUENCE [LARGE SCALE GENOMIC DNA]</scope>
    <source>
        <strain evidence="7 8">NEAU-TCZ24</strain>
    </source>
</reference>
<keyword evidence="8" id="KW-1185">Reference proteome</keyword>
<dbReference type="OrthoDB" id="9803842at2"/>
<evidence type="ECO:0000256" key="3">
    <source>
        <dbReference type="ARBA" id="ARBA00022840"/>
    </source>
</evidence>
<keyword evidence="3 5" id="KW-0067">ATP-binding</keyword>
<name>A0A413RM65_9CELL</name>
<dbReference type="InterPro" id="IPR011793">
    <property type="entry name" value="YbdK"/>
</dbReference>